<gene>
    <name evidence="3" type="ORF">C8D89_10490</name>
</gene>
<dbReference type="OrthoDB" id="27092at2"/>
<accession>A0A2U1FFE3</accession>
<proteinExistence type="predicted"/>
<dbReference type="InterPro" id="IPR036388">
    <property type="entry name" value="WH-like_DNA-bd_sf"/>
</dbReference>
<keyword evidence="4" id="KW-1185">Reference proteome</keyword>
<dbReference type="InterPro" id="IPR016032">
    <property type="entry name" value="Sig_transdc_resp-reg_C-effctor"/>
</dbReference>
<comment type="caution">
    <text evidence="3">The sequence shown here is derived from an EMBL/GenBank/DDBJ whole genome shotgun (WGS) entry which is preliminary data.</text>
</comment>
<sequence>MVAERCAQRYQVLRWSGGNVGGQSEWLPAAARLYISPRTVQTHITHILRKLGLRSRAEVSANLSRRQTRQQLRGTATAARPCVRAPSTYPGARHRFDFASRARLGQRTLNSGRASRRCWSGDQNSLARAGRATE</sequence>
<feature type="compositionally biased region" description="Polar residues" evidence="1">
    <location>
        <begin position="62"/>
        <end position="74"/>
    </location>
</feature>
<dbReference type="Gene3D" id="1.10.10.10">
    <property type="entry name" value="Winged helix-like DNA-binding domain superfamily/Winged helix DNA-binding domain"/>
    <property type="match status" value="1"/>
</dbReference>
<dbReference type="InterPro" id="IPR000792">
    <property type="entry name" value="Tscrpt_reg_LuxR_C"/>
</dbReference>
<protein>
    <submittedName>
        <fullName evidence="3">Regulatory LuxR family protein</fullName>
    </submittedName>
</protein>
<evidence type="ECO:0000259" key="2">
    <source>
        <dbReference type="Pfam" id="PF00196"/>
    </source>
</evidence>
<dbReference type="Proteomes" id="UP000245639">
    <property type="component" value="Unassembled WGS sequence"/>
</dbReference>
<evidence type="ECO:0000256" key="1">
    <source>
        <dbReference type="SAM" id="MobiDB-lite"/>
    </source>
</evidence>
<feature type="region of interest" description="Disordered" evidence="1">
    <location>
        <begin position="62"/>
        <end position="86"/>
    </location>
</feature>
<feature type="region of interest" description="Disordered" evidence="1">
    <location>
        <begin position="113"/>
        <end position="134"/>
    </location>
</feature>
<feature type="domain" description="HTH luxR-type" evidence="2">
    <location>
        <begin position="30"/>
        <end position="59"/>
    </location>
</feature>
<evidence type="ECO:0000313" key="3">
    <source>
        <dbReference type="EMBL" id="PVZ10879.1"/>
    </source>
</evidence>
<dbReference type="Pfam" id="PF00196">
    <property type="entry name" value="GerE"/>
    <property type="match status" value="1"/>
</dbReference>
<organism evidence="3 4">
    <name type="scientific">Actinomycetospora cinnamomea</name>
    <dbReference type="NCBI Taxonomy" id="663609"/>
    <lineage>
        <taxon>Bacteria</taxon>
        <taxon>Bacillati</taxon>
        <taxon>Actinomycetota</taxon>
        <taxon>Actinomycetes</taxon>
        <taxon>Pseudonocardiales</taxon>
        <taxon>Pseudonocardiaceae</taxon>
        <taxon>Actinomycetospora</taxon>
    </lineage>
</organism>
<dbReference type="SUPFAM" id="SSF46894">
    <property type="entry name" value="C-terminal effector domain of the bipartite response regulators"/>
    <property type="match status" value="1"/>
</dbReference>
<evidence type="ECO:0000313" key="4">
    <source>
        <dbReference type="Proteomes" id="UP000245639"/>
    </source>
</evidence>
<dbReference type="AlphaFoldDB" id="A0A2U1FFE3"/>
<dbReference type="RefSeq" id="WP_116707916.1">
    <property type="nucleotide sequence ID" value="NZ_QEKW01000004.1"/>
</dbReference>
<reference evidence="3 4" key="1">
    <citation type="submission" date="2018-04" db="EMBL/GenBank/DDBJ databases">
        <title>Genomic Encyclopedia of Type Strains, Phase IV (KMG-IV): sequencing the most valuable type-strain genomes for metagenomic binning, comparative biology and taxonomic classification.</title>
        <authorList>
            <person name="Goeker M."/>
        </authorList>
    </citation>
    <scope>NUCLEOTIDE SEQUENCE [LARGE SCALE GENOMIC DNA]</scope>
    <source>
        <strain evidence="3 4">DSM 45771</strain>
    </source>
</reference>
<dbReference type="EMBL" id="QEKW01000004">
    <property type="protein sequence ID" value="PVZ10879.1"/>
    <property type="molecule type" value="Genomic_DNA"/>
</dbReference>
<dbReference type="GO" id="GO:0006355">
    <property type="term" value="P:regulation of DNA-templated transcription"/>
    <property type="evidence" value="ECO:0007669"/>
    <property type="project" value="InterPro"/>
</dbReference>
<name>A0A2U1FFE3_9PSEU</name>
<dbReference type="GO" id="GO:0003677">
    <property type="term" value="F:DNA binding"/>
    <property type="evidence" value="ECO:0007669"/>
    <property type="project" value="InterPro"/>
</dbReference>